<evidence type="ECO:0008006" key="3">
    <source>
        <dbReference type="Google" id="ProtNLM"/>
    </source>
</evidence>
<dbReference type="PANTHER" id="PTHR10151">
    <property type="entry name" value="ECTONUCLEOTIDE PYROPHOSPHATASE/PHOSPHODIESTERASE"/>
    <property type="match status" value="1"/>
</dbReference>
<evidence type="ECO:0000313" key="1">
    <source>
        <dbReference type="EMBL" id="RDU35983.1"/>
    </source>
</evidence>
<dbReference type="GO" id="GO:0016787">
    <property type="term" value="F:hydrolase activity"/>
    <property type="evidence" value="ECO:0007669"/>
    <property type="project" value="UniProtKB-ARBA"/>
</dbReference>
<organism evidence="1 2">
    <name type="scientific">Neobacillus piezotolerans</name>
    <dbReference type="NCBI Taxonomy" id="2259171"/>
    <lineage>
        <taxon>Bacteria</taxon>
        <taxon>Bacillati</taxon>
        <taxon>Bacillota</taxon>
        <taxon>Bacilli</taxon>
        <taxon>Bacillales</taxon>
        <taxon>Bacillaceae</taxon>
        <taxon>Neobacillus</taxon>
    </lineage>
</organism>
<dbReference type="Pfam" id="PF01663">
    <property type="entry name" value="Phosphodiest"/>
    <property type="match status" value="1"/>
</dbReference>
<evidence type="ECO:0000313" key="2">
    <source>
        <dbReference type="Proteomes" id="UP000257144"/>
    </source>
</evidence>
<name>A0A3D8GNE2_9BACI</name>
<dbReference type="SUPFAM" id="SSF53649">
    <property type="entry name" value="Alkaline phosphatase-like"/>
    <property type="match status" value="1"/>
</dbReference>
<sequence>MLNVYRHLPIVLPKPVKGIFTLKAVKKKGVNVMKKWGIWLLILFIAGSPSHAFGSGKGKSTEVVISFDGMRQDFLGTNIKQGIMPHFKEVADKGMYAENIQTIFPSLTSASHAAIATGTKPSESGMVSNEIHKPNKKLTNRDSAFYSPLDSEPVWSVARKKGKTTATILFPGSNPKFPYRADYAIYYGKTWAESDLAKLEFKKSQSKKTSKRAVIPLKISKNDTRSIYIDADKPAKGRKGYTIQVSFKPDMKESSSVRLNEWGTLSFMTKTNDLAGFTFKIKANKPDLSDAKLYRTAVTSAVIHGPEGFKNEINNKFGYFPVQDDDEALANRWITRKEYEEINTRFAQWTTDVSLYIKDRYKPDILFFYYPQVDHESHNYLLVDPRQPGYSYEKSQRYLNYIRWSYRLSDKMLGQVLSKLNKTDRIYLVSDHGMEPVHSRLSPNEELEKAGLLVKDGSGKINYKKSKAFAVASGSIAQVYINLKGREKKGIVEQRDYTSLQKRIAEIFENAKVEKKTIKLKNYLSFVSGHLTDKDAAFNGSFYDSAKAIKNTGLLSPSKSKVSPYEQVIPIRNSHENTGDVLLAAQKGYYMAQGDGSEVKMVKDLGNHGGDPSRKELTPIFLAAGNGISKGRILSKITTLDIAPTLYEFMKMDIPDFVEGEPIAELTKNN</sequence>
<gene>
    <name evidence="1" type="ORF">DRW41_15425</name>
</gene>
<dbReference type="InterPro" id="IPR017850">
    <property type="entry name" value="Alkaline_phosphatase_core_sf"/>
</dbReference>
<accession>A0A3D8GNE2</accession>
<proteinExistence type="predicted"/>
<comment type="caution">
    <text evidence="1">The sequence shown here is derived from an EMBL/GenBank/DDBJ whole genome shotgun (WGS) entry which is preliminary data.</text>
</comment>
<dbReference type="AlphaFoldDB" id="A0A3D8GNE2"/>
<dbReference type="Gene3D" id="3.40.720.10">
    <property type="entry name" value="Alkaline Phosphatase, subunit A"/>
    <property type="match status" value="2"/>
</dbReference>
<reference evidence="1 2" key="1">
    <citation type="submission" date="2018-07" db="EMBL/GenBank/DDBJ databases">
        <title>Bacillus sp. YLB-04 draft genome sequence.</title>
        <authorList>
            <person name="Yu L."/>
            <person name="Tang X."/>
        </authorList>
    </citation>
    <scope>NUCLEOTIDE SEQUENCE [LARGE SCALE GENOMIC DNA]</scope>
    <source>
        <strain evidence="1 2">YLB-04</strain>
    </source>
</reference>
<dbReference type="InterPro" id="IPR002591">
    <property type="entry name" value="Phosphodiest/P_Trfase"/>
</dbReference>
<protein>
    <recommendedName>
        <fullName evidence="3">Alkaline phosphatase family protein</fullName>
    </recommendedName>
</protein>
<keyword evidence="2" id="KW-1185">Reference proteome</keyword>
<dbReference type="PANTHER" id="PTHR10151:SF120">
    <property type="entry name" value="BIS(5'-ADENOSYL)-TRIPHOSPHATASE"/>
    <property type="match status" value="1"/>
</dbReference>
<dbReference type="EMBL" id="QNQT01000007">
    <property type="protein sequence ID" value="RDU35983.1"/>
    <property type="molecule type" value="Genomic_DNA"/>
</dbReference>
<dbReference type="Proteomes" id="UP000257144">
    <property type="component" value="Unassembled WGS sequence"/>
</dbReference>
<dbReference type="OrthoDB" id="9779418at2"/>